<name>A0AAD4L9W5_9AGAM</name>
<keyword evidence="3" id="KW-1185">Reference proteome</keyword>
<dbReference type="AlphaFoldDB" id="A0AAD4L9W5"/>
<protein>
    <recommendedName>
        <fullName evidence="1">BTB domain-containing protein</fullName>
    </recommendedName>
</protein>
<dbReference type="SMART" id="SM00225">
    <property type="entry name" value="BTB"/>
    <property type="match status" value="2"/>
</dbReference>
<dbReference type="EMBL" id="JAKELL010000092">
    <property type="protein sequence ID" value="KAH8983110.1"/>
    <property type="molecule type" value="Genomic_DNA"/>
</dbReference>
<dbReference type="Proteomes" id="UP001201163">
    <property type="component" value="Unassembled WGS sequence"/>
</dbReference>
<organism evidence="2 3">
    <name type="scientific">Lactarius akahatsu</name>
    <dbReference type="NCBI Taxonomy" id="416441"/>
    <lineage>
        <taxon>Eukaryota</taxon>
        <taxon>Fungi</taxon>
        <taxon>Dikarya</taxon>
        <taxon>Basidiomycota</taxon>
        <taxon>Agaricomycotina</taxon>
        <taxon>Agaricomycetes</taxon>
        <taxon>Russulales</taxon>
        <taxon>Russulaceae</taxon>
        <taxon>Lactarius</taxon>
    </lineage>
</organism>
<dbReference type="PROSITE" id="PS50097">
    <property type="entry name" value="BTB"/>
    <property type="match status" value="1"/>
</dbReference>
<gene>
    <name evidence="2" type="ORF">EDB92DRAFT_1891911</name>
</gene>
<evidence type="ECO:0000313" key="3">
    <source>
        <dbReference type="Proteomes" id="UP001201163"/>
    </source>
</evidence>
<proteinExistence type="predicted"/>
<dbReference type="Pfam" id="PF00651">
    <property type="entry name" value="BTB"/>
    <property type="match status" value="1"/>
</dbReference>
<reference evidence="2" key="1">
    <citation type="submission" date="2022-01" db="EMBL/GenBank/DDBJ databases">
        <title>Comparative genomics reveals a dynamic genome evolution in the ectomycorrhizal milk-cap (Lactarius) mushrooms.</title>
        <authorList>
            <consortium name="DOE Joint Genome Institute"/>
            <person name="Lebreton A."/>
            <person name="Tang N."/>
            <person name="Kuo A."/>
            <person name="LaButti K."/>
            <person name="Drula E."/>
            <person name="Barry K."/>
            <person name="Clum A."/>
            <person name="Lipzen A."/>
            <person name="Mousain D."/>
            <person name="Ng V."/>
            <person name="Wang R."/>
            <person name="Wang X."/>
            <person name="Dai Y."/>
            <person name="Henrissat B."/>
            <person name="Grigoriev I.V."/>
            <person name="Guerin-Laguette A."/>
            <person name="Yu F."/>
            <person name="Martin F.M."/>
        </authorList>
    </citation>
    <scope>NUCLEOTIDE SEQUENCE</scope>
    <source>
        <strain evidence="2">QP</strain>
    </source>
</reference>
<evidence type="ECO:0000259" key="1">
    <source>
        <dbReference type="PROSITE" id="PS50097"/>
    </source>
</evidence>
<feature type="domain" description="BTB" evidence="1">
    <location>
        <begin position="345"/>
        <end position="417"/>
    </location>
</feature>
<evidence type="ECO:0000313" key="2">
    <source>
        <dbReference type="EMBL" id="KAH8983110.1"/>
    </source>
</evidence>
<dbReference type="SUPFAM" id="SSF54695">
    <property type="entry name" value="POZ domain"/>
    <property type="match status" value="1"/>
</dbReference>
<sequence length="639" mass="70631">MSITAPLSSSTSLPDLLGKFSLPPCADIILRSSDSHDFLVQKLYVVDSSPVLGKQITAATCHSIGLDSEATSVNGETKDTVLQVPVVRVAENHTIISSLLTFVFPISSILPPTIEQILELLSVAEKYGMTTALNRIRDCASRRDPPFICPENALHVYCLASNYGLLKETLEAAEVTLKSPMTIQDLEDKLDTMPGVTLYKLWKYRQRVLENLDVILIDSEVYQILFDAALDCVELTDYLVTEIPQWLDLYLDSVIEDTACADLTTFHLALSSHVSPTGSSCKHCTSIPRKTLREFWTALTAVVRECTRKAELDFSLAEREICSQSSIVAATEALPLPEGLNLPGADVILRSSDLVSFHVHKSILAILSPFFTDLFSLPQPPDGEVIEGLPVVQVSEDAELLHSLLTVLYHIPSAIPDSYEKTLALLAALQKYNTTAVLSNIRSEIGRQLPTTEAAFRAYAIACSKQLIPEIETTARLTLGHPMTFEVIADALPLFEGSALGDLVRFRKRCRDNLVSFFKGFVDGSDSLSRIWFGCPKTKRPLSASQNDKAILAGWLRDLISQHTEKLEETYTNTLPNPSSLRKEFVAALRTHVSSTKCTSCSMVCATEGEAFHDQLYRSISKARDDVRTLLSPFLRFWV</sequence>
<comment type="caution">
    <text evidence="2">The sequence shown here is derived from an EMBL/GenBank/DDBJ whole genome shotgun (WGS) entry which is preliminary data.</text>
</comment>
<dbReference type="InterPro" id="IPR000210">
    <property type="entry name" value="BTB/POZ_dom"/>
</dbReference>
<accession>A0AAD4L9W5</accession>
<dbReference type="Gene3D" id="3.30.710.10">
    <property type="entry name" value="Potassium Channel Kv1.1, Chain A"/>
    <property type="match status" value="2"/>
</dbReference>
<dbReference type="InterPro" id="IPR011333">
    <property type="entry name" value="SKP1/BTB/POZ_sf"/>
</dbReference>